<dbReference type="AlphaFoldDB" id="E3DLK9"/>
<feature type="transmembrane region" description="Helical" evidence="1">
    <location>
        <begin position="133"/>
        <end position="155"/>
    </location>
</feature>
<keyword evidence="4" id="KW-1185">Reference proteome</keyword>
<evidence type="ECO:0000259" key="2">
    <source>
        <dbReference type="Pfam" id="PF07331"/>
    </source>
</evidence>
<proteinExistence type="predicted"/>
<evidence type="ECO:0000313" key="4">
    <source>
        <dbReference type="Proteomes" id="UP000006866"/>
    </source>
</evidence>
<dbReference type="Pfam" id="PF07331">
    <property type="entry name" value="TctB"/>
    <property type="match status" value="1"/>
</dbReference>
<dbReference type="KEGG" id="hpk:Hprae_0028"/>
<evidence type="ECO:0000313" key="3">
    <source>
        <dbReference type="EMBL" id="ADO76189.1"/>
    </source>
</evidence>
<organism evidence="3 4">
    <name type="scientific">Halanaerobium praevalens (strain ATCC 33744 / DSM 2228 / GSL)</name>
    <dbReference type="NCBI Taxonomy" id="572479"/>
    <lineage>
        <taxon>Bacteria</taxon>
        <taxon>Bacillati</taxon>
        <taxon>Bacillota</taxon>
        <taxon>Clostridia</taxon>
        <taxon>Halanaerobiales</taxon>
        <taxon>Halanaerobiaceae</taxon>
        <taxon>Halanaerobium</taxon>
    </lineage>
</organism>
<reference evidence="3 4" key="2">
    <citation type="journal article" date="2011" name="Stand. Genomic Sci.">
        <title>Complete genome sequence of the extremely halophilic Halanaerobium praevalens type strain (GSL).</title>
        <authorList>
            <person name="Ivanova N."/>
            <person name="Sikorski J."/>
            <person name="Chertkov O."/>
            <person name="Nolan M."/>
            <person name="Lucas S."/>
            <person name="Hammon N."/>
            <person name="Deshpande S."/>
            <person name="Cheng J.F."/>
            <person name="Tapia R."/>
            <person name="Han C."/>
            <person name="Goodwin L."/>
            <person name="Pitluck S."/>
            <person name="Huntemann M."/>
            <person name="Liolios K."/>
            <person name="Pagani I."/>
            <person name="Mavromatis K."/>
            <person name="Ovchinikova G."/>
            <person name="Pati A."/>
            <person name="Chen A."/>
            <person name="Palaniappan K."/>
            <person name="Land M."/>
            <person name="Hauser L."/>
            <person name="Brambilla E.M."/>
            <person name="Kannan K.P."/>
            <person name="Rohde M."/>
            <person name="Tindall B.J."/>
            <person name="Goker M."/>
            <person name="Detter J.C."/>
            <person name="Woyke T."/>
            <person name="Bristow J."/>
            <person name="Eisen J.A."/>
            <person name="Markowitz V."/>
            <person name="Hugenholtz P."/>
            <person name="Kyrpides N.C."/>
            <person name="Klenk H.P."/>
            <person name="Lapidus A."/>
        </authorList>
    </citation>
    <scope>NUCLEOTIDE SEQUENCE [LARGE SCALE GENOMIC DNA]</scope>
    <source>
        <strain evidence="4">ATCC 33744 / DSM 2228 / GSL</strain>
    </source>
</reference>
<name>E3DLK9_HALPG</name>
<dbReference type="HOGENOM" id="CLU_1608569_0_0_9"/>
<dbReference type="InterPro" id="IPR009936">
    <property type="entry name" value="DUF1468"/>
</dbReference>
<evidence type="ECO:0000256" key="1">
    <source>
        <dbReference type="SAM" id="Phobius"/>
    </source>
</evidence>
<feature type="domain" description="DUF1468" evidence="2">
    <location>
        <begin position="9"/>
        <end position="160"/>
    </location>
</feature>
<keyword evidence="1" id="KW-1133">Transmembrane helix</keyword>
<feature type="transmembrane region" description="Helical" evidence="1">
    <location>
        <begin position="94"/>
        <end position="127"/>
    </location>
</feature>
<keyword evidence="1" id="KW-0472">Membrane</keyword>
<dbReference type="PATRIC" id="fig|572479.3.peg.29"/>
<dbReference type="RefSeq" id="WP_014552224.1">
    <property type="nucleotide sequence ID" value="NC_017455.1"/>
</dbReference>
<protein>
    <recommendedName>
        <fullName evidence="2">DUF1468 domain-containing protein</fullName>
    </recommendedName>
</protein>
<dbReference type="eggNOG" id="ENOG50339M2">
    <property type="taxonomic scope" value="Bacteria"/>
</dbReference>
<keyword evidence="1" id="KW-0812">Transmembrane</keyword>
<accession>E3DLK9</accession>
<dbReference type="EMBL" id="CP002175">
    <property type="protein sequence ID" value="ADO76189.1"/>
    <property type="molecule type" value="Genomic_DNA"/>
</dbReference>
<gene>
    <name evidence="3" type="ordered locus">Hprae_0028</name>
</gene>
<feature type="transmembrane region" description="Helical" evidence="1">
    <location>
        <begin position="31"/>
        <end position="52"/>
    </location>
</feature>
<reference evidence="4" key="1">
    <citation type="submission" date="2010-10" db="EMBL/GenBank/DDBJ databases">
        <title>The complete genome of Halanaerobium praevalens DSM 2228.</title>
        <authorList>
            <consortium name="US DOE Joint Genome Institute (JGI-PGF)"/>
            <person name="Lucas S."/>
            <person name="Copeland A."/>
            <person name="Lapidus A."/>
            <person name="Glavina del Rio T."/>
            <person name="Dalin E."/>
            <person name="Tice H."/>
            <person name="Bruce D."/>
            <person name="Goodwin L."/>
            <person name="Pitluck S."/>
            <person name="Kyrpides N."/>
            <person name="Mavromatis K."/>
            <person name="Ivanova N."/>
            <person name="Ovchinnikova G."/>
            <person name="Chertkov O."/>
            <person name="Detter J.C."/>
            <person name="Han C."/>
            <person name="Larimer F."/>
            <person name="Land M."/>
            <person name="Hauser L."/>
            <person name="Markowitz V."/>
            <person name="Cheng J.-F."/>
            <person name="Hugenholtz P."/>
            <person name="Woyke T."/>
            <person name="Wu D."/>
            <person name="Tindall B."/>
            <person name="Pomrenke H.G."/>
            <person name="Brambilla E."/>
            <person name="Klenk H.-P."/>
            <person name="Eisen J.A."/>
        </authorList>
    </citation>
    <scope>NUCLEOTIDE SEQUENCE [LARGE SCALE GENOMIC DNA]</scope>
    <source>
        <strain evidence="4">ATCC 33744 / DSM 2228 / GSL</strain>
    </source>
</reference>
<dbReference type="OrthoDB" id="1809321at2"/>
<sequence length="165" mass="19251">MEMWKRDRIVAIFMLVLSGLAYYGSRSFSEMAQIFPTYIIYVLAILSLLLLLKTFNKDNYKHIEQEVDQKTGEVKEVIEKAEVVTIDQEGKKRVLITVLATIAYIYLMNYLGFFVTTYCFMFVLFTLLKVNNLMVKIFVPLFTSAFVFLIFRVFLTVPTPKGIFF</sequence>
<dbReference type="Proteomes" id="UP000006866">
    <property type="component" value="Chromosome"/>
</dbReference>
<dbReference type="STRING" id="572479.Hprae_0028"/>